<reference evidence="3 4" key="1">
    <citation type="submission" date="2019-02" db="EMBL/GenBank/DDBJ databases">
        <title>Deep-cultivation of Planctomycetes and their phenomic and genomic characterization uncovers novel biology.</title>
        <authorList>
            <person name="Wiegand S."/>
            <person name="Jogler M."/>
            <person name="Boedeker C."/>
            <person name="Pinto D."/>
            <person name="Vollmers J."/>
            <person name="Rivas-Marin E."/>
            <person name="Kohn T."/>
            <person name="Peeters S.H."/>
            <person name="Heuer A."/>
            <person name="Rast P."/>
            <person name="Oberbeckmann S."/>
            <person name="Bunk B."/>
            <person name="Jeske O."/>
            <person name="Meyerdierks A."/>
            <person name="Storesund J.E."/>
            <person name="Kallscheuer N."/>
            <person name="Luecker S."/>
            <person name="Lage O.M."/>
            <person name="Pohl T."/>
            <person name="Merkel B.J."/>
            <person name="Hornburger P."/>
            <person name="Mueller R.-W."/>
            <person name="Bruemmer F."/>
            <person name="Labrenz M."/>
            <person name="Spormann A.M."/>
            <person name="Op Den Camp H."/>
            <person name="Overmann J."/>
            <person name="Amann R."/>
            <person name="Jetten M.S.M."/>
            <person name="Mascher T."/>
            <person name="Medema M.H."/>
            <person name="Devos D.P."/>
            <person name="Kaster A.-K."/>
            <person name="Ovreas L."/>
            <person name="Rohde M."/>
            <person name="Galperin M.Y."/>
            <person name="Jogler C."/>
        </authorList>
    </citation>
    <scope>NUCLEOTIDE SEQUENCE [LARGE SCALE GENOMIC DNA]</scope>
    <source>
        <strain evidence="3 4">Pla52o</strain>
    </source>
</reference>
<keyword evidence="4" id="KW-1185">Reference proteome</keyword>
<keyword evidence="3" id="KW-0808">Transferase</keyword>
<gene>
    <name evidence="3" type="ORF">Pla52o_16800</name>
</gene>
<comment type="caution">
    <text evidence="3">The sequence shown here is derived from an EMBL/GenBank/DDBJ whole genome shotgun (WGS) entry which is preliminary data.</text>
</comment>
<dbReference type="Gene3D" id="3.90.226.10">
    <property type="entry name" value="2-enoyl-CoA Hydratase, Chain A, domain 1"/>
    <property type="match status" value="2"/>
</dbReference>
<dbReference type="SUPFAM" id="SSF52096">
    <property type="entry name" value="ClpP/crotonase"/>
    <property type="match status" value="2"/>
</dbReference>
<dbReference type="InterPro" id="IPR011762">
    <property type="entry name" value="COA_CT_N"/>
</dbReference>
<dbReference type="GO" id="GO:1905202">
    <property type="term" value="C:methylcrotonoyl-CoA carboxylase complex"/>
    <property type="evidence" value="ECO:0007669"/>
    <property type="project" value="TreeGrafter"/>
</dbReference>
<proteinExistence type="predicted"/>
<dbReference type="PROSITE" id="PS50989">
    <property type="entry name" value="COA_CT_CTER"/>
    <property type="match status" value="1"/>
</dbReference>
<dbReference type="PANTHER" id="PTHR22855:SF13">
    <property type="entry name" value="METHYLCROTONOYL-COA CARBOXYLASE BETA CHAIN, MITOCHONDRIAL"/>
    <property type="match status" value="1"/>
</dbReference>
<dbReference type="InterPro" id="IPR034733">
    <property type="entry name" value="AcCoA_carboxyl_beta"/>
</dbReference>
<dbReference type="PANTHER" id="PTHR22855">
    <property type="entry name" value="ACETYL, PROPIONYL, PYRUVATE, AND GLUTACONYL CARBOXYLASE-RELATED"/>
    <property type="match status" value="1"/>
</dbReference>
<dbReference type="Proteomes" id="UP000316304">
    <property type="component" value="Unassembled WGS sequence"/>
</dbReference>
<dbReference type="InterPro" id="IPR045190">
    <property type="entry name" value="MCCB/AccD1-like"/>
</dbReference>
<dbReference type="EMBL" id="SJPT01000002">
    <property type="protein sequence ID" value="TWU25379.1"/>
    <property type="molecule type" value="Genomic_DNA"/>
</dbReference>
<evidence type="ECO:0000259" key="1">
    <source>
        <dbReference type="PROSITE" id="PS50980"/>
    </source>
</evidence>
<evidence type="ECO:0000259" key="2">
    <source>
        <dbReference type="PROSITE" id="PS50989"/>
    </source>
</evidence>
<organism evidence="3 4">
    <name type="scientific">Novipirellula galeiformis</name>
    <dbReference type="NCBI Taxonomy" id="2528004"/>
    <lineage>
        <taxon>Bacteria</taxon>
        <taxon>Pseudomonadati</taxon>
        <taxon>Planctomycetota</taxon>
        <taxon>Planctomycetia</taxon>
        <taxon>Pirellulales</taxon>
        <taxon>Pirellulaceae</taxon>
        <taxon>Novipirellula</taxon>
    </lineage>
</organism>
<dbReference type="AlphaFoldDB" id="A0A5C6CRA0"/>
<dbReference type="RefSeq" id="WP_146594006.1">
    <property type="nucleotide sequence ID" value="NZ_SJPT01000002.1"/>
</dbReference>
<protein>
    <submittedName>
        <fullName evidence="3">Methylmalonyl-CoA carboxyltransferase 12S subunit</fullName>
        <ecNumber evidence="3">2.1.3.1</ecNumber>
    </submittedName>
</protein>
<accession>A0A5C6CRA0</accession>
<feature type="domain" description="CoA carboxyltransferase N-terminal" evidence="1">
    <location>
        <begin position="5"/>
        <end position="261"/>
    </location>
</feature>
<dbReference type="EC" id="2.1.3.1" evidence="3"/>
<dbReference type="PROSITE" id="PS50980">
    <property type="entry name" value="COA_CT_NTER"/>
    <property type="match status" value="1"/>
</dbReference>
<dbReference type="FunFam" id="3.90.226.10:FF:000030">
    <property type="entry name" value="Acetyl-CoA carboxylase carboxyltransferase subunit"/>
    <property type="match status" value="1"/>
</dbReference>
<dbReference type="GO" id="GO:0004485">
    <property type="term" value="F:methylcrotonoyl-CoA carboxylase activity"/>
    <property type="evidence" value="ECO:0007669"/>
    <property type="project" value="TreeGrafter"/>
</dbReference>
<dbReference type="Pfam" id="PF01039">
    <property type="entry name" value="Carboxyl_trans"/>
    <property type="match status" value="1"/>
</dbReference>
<dbReference type="GO" id="GO:0047154">
    <property type="term" value="F:methylmalonyl-CoA carboxytransferase activity"/>
    <property type="evidence" value="ECO:0007669"/>
    <property type="project" value="UniProtKB-EC"/>
</dbReference>
<evidence type="ECO:0000313" key="4">
    <source>
        <dbReference type="Proteomes" id="UP000316304"/>
    </source>
</evidence>
<evidence type="ECO:0000313" key="3">
    <source>
        <dbReference type="EMBL" id="TWU25379.1"/>
    </source>
</evidence>
<dbReference type="InterPro" id="IPR029045">
    <property type="entry name" value="ClpP/crotonase-like_dom_sf"/>
</dbReference>
<sequence length="527" mass="56787">MATLRNLTDELLHQEATLRQGGGADGQQRQRRHGRLPVRERIALLLDKDCPFFELGVWAAYGMYESWGGVPAAGIVTGIGTVKGRAVLVAANDATVKAGAMFPQSVKKLLRAQKIANQFRLPVIYLVDSAGVFLPLQDEVFPDEDDFGRIFRNNAVLSAAGIPQYAAVMGNCIAGGAYLPVLCDKMLMTDGSQLCLAGPALVKAAIGQTVDPEDLGGAAMHAAISGTVDFHEPDDPSCLKRLRALVDLLPKPAETHLEQQPVIGDRLYDLVSADGRGEYDVREVLRCIVDSDSLQEYKAEFGKTIVTTFAKIGGHAIGVVANQKVRCRTASGEIQIGGVIYPDAADKAARFVMDCNQTRIPLVFVQDVQGFMVGKQAEQAGIIRAGAKLVNVVSNSIVPKLTVIIGGSFGAGHYAMCGKAYDPALILAWPSAKYAVMGGNQAADTLLALQLREAQRNGRVLAEQEVGDLRQSILQRYQQQTDIRYGAARGWVDAIIQPHETRLWLSAALDQLPATIGRDFRTGVLQV</sequence>
<feature type="domain" description="CoA carboxyltransferase C-terminal" evidence="2">
    <location>
        <begin position="266"/>
        <end position="511"/>
    </location>
</feature>
<name>A0A5C6CRA0_9BACT</name>
<dbReference type="OrthoDB" id="9803706at2"/>
<dbReference type="InterPro" id="IPR011763">
    <property type="entry name" value="COA_CT_C"/>
</dbReference>
<dbReference type="GO" id="GO:0006552">
    <property type="term" value="P:L-leucine catabolic process"/>
    <property type="evidence" value="ECO:0007669"/>
    <property type="project" value="TreeGrafter"/>
</dbReference>